<name>A0A8S1AGE2_ARCPL</name>
<gene>
    <name evidence="2" type="ORF">APLA_LOCUS10703</name>
</gene>
<dbReference type="Proteomes" id="UP000494256">
    <property type="component" value="Unassembled WGS sequence"/>
</dbReference>
<evidence type="ECO:0000313" key="2">
    <source>
        <dbReference type="EMBL" id="CAB3244344.1"/>
    </source>
</evidence>
<dbReference type="PANTHER" id="PTHR11012:SF30">
    <property type="entry name" value="PROTEIN KINASE-LIKE DOMAIN-CONTAINING"/>
    <property type="match status" value="1"/>
</dbReference>
<reference evidence="2 3" key="1">
    <citation type="submission" date="2020-04" db="EMBL/GenBank/DDBJ databases">
        <authorList>
            <person name="Wallbank WR R."/>
            <person name="Pardo Diaz C."/>
            <person name="Kozak K."/>
            <person name="Martin S."/>
            <person name="Jiggins C."/>
            <person name="Moest M."/>
            <person name="Warren A I."/>
            <person name="Byers J.R.P. K."/>
            <person name="Montejo-Kovacevich G."/>
            <person name="Yen C E."/>
        </authorList>
    </citation>
    <scope>NUCLEOTIDE SEQUENCE [LARGE SCALE GENOMIC DNA]</scope>
</reference>
<comment type="caution">
    <text evidence="2">The sequence shown here is derived from an EMBL/GenBank/DDBJ whole genome shotgun (WGS) entry which is preliminary data.</text>
</comment>
<dbReference type="InterPro" id="IPR015897">
    <property type="entry name" value="CHK_kinase-like"/>
</dbReference>
<proteinExistence type="predicted"/>
<dbReference type="EMBL" id="CADEBD010000316">
    <property type="protein sequence ID" value="CAB3244344.1"/>
    <property type="molecule type" value="Genomic_DNA"/>
</dbReference>
<evidence type="ECO:0000259" key="1">
    <source>
        <dbReference type="SMART" id="SM00587"/>
    </source>
</evidence>
<dbReference type="AlphaFoldDB" id="A0A8S1AGE2"/>
<dbReference type="Gene3D" id="3.90.1200.10">
    <property type="match status" value="1"/>
</dbReference>
<protein>
    <recommendedName>
        <fullName evidence="1">CHK kinase-like domain-containing protein</fullName>
    </recommendedName>
</protein>
<dbReference type="Pfam" id="PF02958">
    <property type="entry name" value="EcKL"/>
    <property type="match status" value="1"/>
</dbReference>
<dbReference type="SUPFAM" id="SSF56112">
    <property type="entry name" value="Protein kinase-like (PK-like)"/>
    <property type="match status" value="1"/>
</dbReference>
<sequence>MAKVERILNELLLQVAKEQNFVDYDLKIKPVSSGGANFSSTLFNVSITEGDRVVHLFVKVATAGEQLRSQGGSKVYETEIFAYTKLAEVYKGLEEEHQVPKEHRLKFAKFYGCNPAVYDETLVLEDLVEAGYVAFDRSKCFDLKYATSALTELAKMHTLSLAYGVYHADEYNEVIDTMIKGNWVVQAGSALVDSLETAFATALKNAREETKDKLQRFLETFDKAAYGDFYRTSGPPVLGHGDFRPSNLMHKVCDDGTMDIKVVDMQTLYGGSPVIDFLYFIFTGSDEQLREQHFETLQDHYYTQLCVSMKRLGLEPDKVYSRETFQSELKEKLVFGLVLAMLFLPIVLANDTPEVNEEFTLSAMAEIKSTDLCIERLNGVINDYVKWGILK</sequence>
<organism evidence="2 3">
    <name type="scientific">Arctia plantaginis</name>
    <name type="common">Wood tiger moth</name>
    <name type="synonym">Phalaena plantaginis</name>
    <dbReference type="NCBI Taxonomy" id="874455"/>
    <lineage>
        <taxon>Eukaryota</taxon>
        <taxon>Metazoa</taxon>
        <taxon>Ecdysozoa</taxon>
        <taxon>Arthropoda</taxon>
        <taxon>Hexapoda</taxon>
        <taxon>Insecta</taxon>
        <taxon>Pterygota</taxon>
        <taxon>Neoptera</taxon>
        <taxon>Endopterygota</taxon>
        <taxon>Lepidoptera</taxon>
        <taxon>Glossata</taxon>
        <taxon>Ditrysia</taxon>
        <taxon>Noctuoidea</taxon>
        <taxon>Erebidae</taxon>
        <taxon>Arctiinae</taxon>
        <taxon>Arctia</taxon>
    </lineage>
</organism>
<dbReference type="PANTHER" id="PTHR11012">
    <property type="entry name" value="PROTEIN KINASE-LIKE DOMAIN-CONTAINING"/>
    <property type="match status" value="1"/>
</dbReference>
<accession>A0A8S1AGE2</accession>
<evidence type="ECO:0000313" key="3">
    <source>
        <dbReference type="Proteomes" id="UP000494256"/>
    </source>
</evidence>
<dbReference type="InterPro" id="IPR011009">
    <property type="entry name" value="Kinase-like_dom_sf"/>
</dbReference>
<feature type="domain" description="CHK kinase-like" evidence="1">
    <location>
        <begin position="122"/>
        <end position="311"/>
    </location>
</feature>
<dbReference type="InterPro" id="IPR004119">
    <property type="entry name" value="EcKL"/>
</dbReference>
<dbReference type="SMART" id="SM00587">
    <property type="entry name" value="CHK"/>
    <property type="match status" value="1"/>
</dbReference>